<evidence type="ECO:0000313" key="1">
    <source>
        <dbReference type="EMBL" id="DAE04015.1"/>
    </source>
</evidence>
<reference evidence="1" key="1">
    <citation type="journal article" date="2021" name="Proc. Natl. Acad. Sci. U.S.A.">
        <title>A Catalog of Tens of Thousands of Viruses from Human Metagenomes Reveals Hidden Associations with Chronic Diseases.</title>
        <authorList>
            <person name="Tisza M.J."/>
            <person name="Buck C.B."/>
        </authorList>
    </citation>
    <scope>NUCLEOTIDE SEQUENCE</scope>
    <source>
        <strain evidence="1">CtsGI2</strain>
    </source>
</reference>
<name>A0A8S5PA09_9CAUD</name>
<sequence>MHHVRQPVPGFVHCRTQGGTCRRTVWPFF</sequence>
<organism evidence="1">
    <name type="scientific">Myoviridae sp. ctsGI2</name>
    <dbReference type="NCBI Taxonomy" id="2825188"/>
    <lineage>
        <taxon>Viruses</taxon>
        <taxon>Duplodnaviria</taxon>
        <taxon>Heunggongvirae</taxon>
        <taxon>Uroviricota</taxon>
        <taxon>Caudoviricetes</taxon>
    </lineage>
</organism>
<protein>
    <submittedName>
        <fullName evidence="1">Uncharacterized protein</fullName>
    </submittedName>
</protein>
<proteinExistence type="predicted"/>
<accession>A0A8S5PA09</accession>
<dbReference type="EMBL" id="BK015382">
    <property type="protein sequence ID" value="DAE04015.1"/>
    <property type="molecule type" value="Genomic_DNA"/>
</dbReference>